<feature type="domain" description="Vacuolar protein sorting-associated protein 13 VPS13 adaptor binding" evidence="7">
    <location>
        <begin position="1796"/>
        <end position="2308"/>
    </location>
</feature>
<dbReference type="Pfam" id="PF12624">
    <property type="entry name" value="VPS13_N"/>
    <property type="match status" value="2"/>
</dbReference>
<keyword evidence="4" id="KW-0175">Coiled coil</keyword>
<feature type="coiled-coil region" evidence="4">
    <location>
        <begin position="87"/>
        <end position="130"/>
    </location>
</feature>
<proteinExistence type="inferred from homology"/>
<feature type="domain" description="VPS13-like middle region" evidence="6">
    <location>
        <begin position="996"/>
        <end position="1246"/>
    </location>
</feature>
<feature type="domain" description="Chorein N-terminal" evidence="5">
    <location>
        <begin position="57"/>
        <end position="766"/>
    </location>
</feature>
<dbReference type="Ensembl" id="ENSSAUT00010027991.1">
    <property type="protein sequence ID" value="ENSSAUP00010026514.1"/>
    <property type="gene ID" value="ENSSAUG00010011158.1"/>
</dbReference>
<dbReference type="PANTHER" id="PTHR16166:SF22">
    <property type="entry name" value="INTERMEMBRANE LIPID TRANSFER PROTEIN VPS13A"/>
    <property type="match status" value="1"/>
</dbReference>
<keyword evidence="10" id="KW-1185">Reference proteome</keyword>
<dbReference type="Pfam" id="PF25036">
    <property type="entry name" value="VPS13_VAB"/>
    <property type="match status" value="1"/>
</dbReference>
<keyword evidence="2" id="KW-0813">Transport</keyword>
<dbReference type="Pfam" id="PF25033">
    <property type="entry name" value="VPS13_M"/>
    <property type="match status" value="2"/>
</dbReference>
<feature type="domain" description="VPS13-like middle region" evidence="6">
    <location>
        <begin position="1263"/>
        <end position="1702"/>
    </location>
</feature>
<protein>
    <submittedName>
        <fullName evidence="9">Vacuolar protein sorting 13 homolog A</fullName>
    </submittedName>
</protein>
<dbReference type="Pfam" id="PF25037">
    <property type="entry name" value="VPS13_C"/>
    <property type="match status" value="1"/>
</dbReference>
<evidence type="ECO:0000259" key="5">
    <source>
        <dbReference type="Pfam" id="PF12624"/>
    </source>
</evidence>
<dbReference type="GeneTree" id="ENSGT00950000183083"/>
<dbReference type="InterPro" id="IPR056748">
    <property type="entry name" value="VPS13-like_C"/>
</dbReference>
<dbReference type="GO" id="GO:0006623">
    <property type="term" value="P:protein targeting to vacuole"/>
    <property type="evidence" value="ECO:0007669"/>
    <property type="project" value="TreeGrafter"/>
</dbReference>
<dbReference type="GO" id="GO:0006869">
    <property type="term" value="P:lipid transport"/>
    <property type="evidence" value="ECO:0007669"/>
    <property type="project" value="UniProtKB-KW"/>
</dbReference>
<reference evidence="9" key="2">
    <citation type="submission" date="2025-08" db="UniProtKB">
        <authorList>
            <consortium name="Ensembl"/>
        </authorList>
    </citation>
    <scope>IDENTIFICATION</scope>
</reference>
<dbReference type="InterPro" id="IPR026847">
    <property type="entry name" value="VPS13"/>
</dbReference>
<evidence type="ECO:0000259" key="8">
    <source>
        <dbReference type="Pfam" id="PF25037"/>
    </source>
</evidence>
<evidence type="ECO:0000313" key="10">
    <source>
        <dbReference type="Proteomes" id="UP000472265"/>
    </source>
</evidence>
<feature type="domain" description="Chorein N-terminal" evidence="5">
    <location>
        <begin position="811"/>
        <end position="962"/>
    </location>
</feature>
<evidence type="ECO:0000313" key="9">
    <source>
        <dbReference type="Ensembl" id="ENSSAUP00010026514.1"/>
    </source>
</evidence>
<feature type="domain" description="Intermembrane lipid transfer protein VPS13-like C-terminal" evidence="8">
    <location>
        <begin position="2839"/>
        <end position="2944"/>
    </location>
</feature>
<name>A0A671VJZ7_SPAAU</name>
<evidence type="ECO:0000256" key="2">
    <source>
        <dbReference type="ARBA" id="ARBA00022448"/>
    </source>
</evidence>
<gene>
    <name evidence="9" type="primary">VPS13A</name>
    <name evidence="9" type="synonym">vps13a</name>
</gene>
<dbReference type="GO" id="GO:0006914">
    <property type="term" value="P:autophagy"/>
    <property type="evidence" value="ECO:0007669"/>
    <property type="project" value="TreeGrafter"/>
</dbReference>
<dbReference type="PANTHER" id="PTHR16166">
    <property type="entry name" value="VACUOLAR PROTEIN SORTING-ASSOCIATED PROTEIN VPS13"/>
    <property type="match status" value="1"/>
</dbReference>
<comment type="similarity">
    <text evidence="1">Belongs to the VPS13 family.</text>
</comment>
<evidence type="ECO:0000259" key="6">
    <source>
        <dbReference type="Pfam" id="PF25033"/>
    </source>
</evidence>
<sequence length="2967" mass="335016">MVFESVVVDVLNRFLGDYVVNLDSSQLYSLFPYATFPLFMYLFSRRIYSDFVSLITGRLELKIPWKNLYTQSVEATLDGVYLLIVPTASIKYDAEKEEKQLQEARQRELQRIEETKLKAAEQENPNLEKQDTFVEKLVTQVIKNVQVKISNIHVRYEDDVTNPNCPLSFGVSLKNLSLQVTIQNISPVRLVQLDSLFAYWNVNSILFSNHRAEEALVSHPIISVLHLVSTLPQPGFIFRPISADAKLRMNPRSDIDFSSPKVDLMVNLSEVAIELNRPQYISILELLGSVDMMSRNLPYRKYRPVVHVHRNARIWWRYLITGILEVDVKPRLHMWSWQHIRHHRQMVKRYRELYKTKITSKKPSEELLKALEEHEKTLDIFNITLARQQAEVEASKAGLCIYRPGLKMEEEESQGWLSWMWNWGGEDETKPKELLTPAEKAKLYTAIGYSDAAANPNLPKNFEDMKVNFHMERLSVSIKDNKDKNEIIRLTVGELMSTLTQRPGAQAIKFVITFFTGLASDRPAPILLSSRKAAIGAGTPLLCILFETNPLDDCANQRLHVESQPLEIIYDAITVNSMSAFFMPPDDLQLDELTNATLMKLEQFRDRTATGLMYVIETQKVMDLKVNLMASYVIIPQTGFYNGTQNIVLLDLGHFQVRKCKLSVGSSNIEDIISRAYDSFDIQLSSLQFLYSQPDDDWKKARKLKQSPLHILEPVDLKVVFSRAMVVKDSRMAKYKMSGELPLLSLRISDDKLRSVLELVESIPLPESRPAAQGAASSSAKVKTAGSSLDFLKCDNPMPLRYGDLHKRKSIFKEDAPKNMTDLIMTFEITEFSVQLCRLSGDQEIPVLHLDIEGLGTELKLRTFDMTSNTYLREICLKCPEYMDSEEKQVQLITTLDNSEVDLLTLEYIKVCKNGPEFKSQHNNTEQLIKVTFSSLDVHLHTEALLNTMNYLNNLLPPSTKKEGGQEELPTIPEEEEFADVVNLHIRADLRCLKVFIRGQKARISEISIEGLVSEILMKKKEMEVLANLKSIVILDCDKDAIYKKAVSIADKEVFSFRMVNFTNATDGDAYLDMSKVDTSVTLTVGCIQVIFLNKFVSSILAFINNFQEAKEALAEVTVQAAEKAASGVKELAERSTRIALNVHFNAPVIFLPQSSSSFNVIVADLGLLSVKNSFTKKPFKSDVKIPPVVDIMSVRLTDLKMYRSGETQLLKPVSLDLEILRNLSSNWYHSIPDIEIIAHLKPMSVRFVFFESFLNLFYWMNSKLMMDSHDEQLKLAEFTLGTISTAVHMFSDSSMKASVRLAACLLDDKRPRIKMVTPRMMAMRPGAEENMMVEVNYRQGHDGTTLDTVVQDVYLCASMEFLLTVADIFLKATQHGFAQAPQTKSTAAPAVVSKTEMNVLVRNPEIVFVADLTRADAPALVMTTQCELQMKSGEEGSQMTAAIKDLKVVACPFLREKRKNNVTTVLQPCQVYFQSTQESPTSPQAMVVSINALTLKVSPIIINTVITIQSALSPTAETPEELDSPIPVDLWEKRGWKELKHWFLEEDGDEDTASLAPLIPQGESLQMTIKSICLTLEAGVGHRTMPMLLAKSSFHGDVKNWSTLINLHSELTLEVHYYNEMMGVWEPLLEPLEDDTRDGFSPWTLELKMKKKPMKYTGLSDEVDYHVPDYKTVIVISSKDQLNITLSKCGLAMLSNLGTAFAEAAKQTAESFQKDEAPFVVKNRLGLPVSVRHSEMFCPIGQQSTNLTVTMQDGETLGMDYSTTTDSDQFSAMISLSAKDYYIQPTPMGHTSACVIPLIKVGRGMYSVMHKDSGVTRFLVCQIYSVEGSKYIKIRSPFQIINHFSIPFKVFEGTTCLGTSLPTEEFCVPLDSYRSELSLQPITEDDADNQGEQFECSEGFSYEDVSNQQPETHLQQTCRRRGNEGGVLMVNIVPVKDAVTFKHTGDVGENFDVPFVLHLWPSVLLRNLLPYPISYALKVGCVGIESTMICNETLNPGHPAQLHTAVIDQSKLDLRLLNYLAQDWSSEYRFDLWIFYFASFLRAELDIAVHVKYDQGQTEVAIHSPYWMLNKTGRLLQYKADDIHRKHPLDYDMPLLFSFKPRYFLKNNKVRLLISDSELSDDFSLDTVGSHGDVKCKGRYKDYLVGVKIDASSFSLTRIVSFVPFYMLVNRTKNTVFICEEGQDNWTEAQPEQSAVPFWPENDTKRLKIKVEGCLLPPQTIDFTRPEKCLLLQLDDSVGGIIVDVNLSEHSATIQFSEYHDGAAPFLIINHTKDQILQFHQSSQKEAEHEQLEAGKAVHYTWTEPTGSRELCWKCGSYRTTMIWISEQEIILSLQNMGVSLINNSSSQEVSFIGITSSDVVWELKPKKKSRWKTMSTKEAEMLENRFKEYTEAGPVDNAIVCFTPNGTDMRMLQPCDAPLRRHFLPGVKIEYSVSPRQSAYRVQIHRIQIQNQLPGAIFPYVFYPVKLPKSITMDAEPKPLTDISIVTRTAGHSDISRIKYFKVLIQEMDLKLDLGFLYAILDLFTPENASIMNSEQEVELFEKDMEHMMTELNNVSAADNSPISLYEYFHISPIKLHLSFSLSTGGEDGLKEKRDTELIPVESLNLLLKSIGATLTDVQDVVFKLAFFELTFQFCTTQQLQWEVIRHYSKQAIKQMYVLVLGLDVLGNPFGLIRGLSQGVEAFFYEPYQGAIQGPEEFVEGMALGVKALVGGAVGGIAGAASRITGAMAKGVAAITMDEEYQQKRRETMNKQPSGLREGLTRGGKGLVSGFVSGITGIVTKPIKGAQKEGAAGFFKGVGKGLVGAVARPTGGIIDMASSTFQGIKRAAETSQDIESLRPPRFIHEDGVIRPYKEREGLGSQMLQVGQKTLRVKHNTPEYLNSVGIFFVTKGTFGQLTCEWQYLFEEFTKEPMIVESRRLRIEAKERVKSVFHAKEFGKIINFKTPEIAKWVLAKLEDARESLPKY</sequence>
<accession>A0A671VJZ7</accession>
<evidence type="ECO:0000256" key="1">
    <source>
        <dbReference type="ARBA" id="ARBA00006545"/>
    </source>
</evidence>
<reference evidence="9" key="3">
    <citation type="submission" date="2025-09" db="UniProtKB">
        <authorList>
            <consortium name="Ensembl"/>
        </authorList>
    </citation>
    <scope>IDENTIFICATION</scope>
</reference>
<evidence type="ECO:0000259" key="7">
    <source>
        <dbReference type="Pfam" id="PF25036"/>
    </source>
</evidence>
<keyword evidence="3" id="KW-0445">Lipid transport</keyword>
<dbReference type="InterPro" id="IPR056747">
    <property type="entry name" value="VPS13-like_M"/>
</dbReference>
<evidence type="ECO:0000256" key="3">
    <source>
        <dbReference type="ARBA" id="ARBA00023055"/>
    </source>
</evidence>
<dbReference type="GO" id="GO:0045053">
    <property type="term" value="P:protein retention in Golgi apparatus"/>
    <property type="evidence" value="ECO:0007669"/>
    <property type="project" value="TreeGrafter"/>
</dbReference>
<dbReference type="InterPro" id="IPR009543">
    <property type="entry name" value="VPS13_VAB"/>
</dbReference>
<dbReference type="Proteomes" id="UP000472265">
    <property type="component" value="Chromosome 5"/>
</dbReference>
<evidence type="ECO:0000256" key="4">
    <source>
        <dbReference type="SAM" id="Coils"/>
    </source>
</evidence>
<reference evidence="9" key="1">
    <citation type="submission" date="2021-04" db="EMBL/GenBank/DDBJ databases">
        <authorList>
            <consortium name="Wellcome Sanger Institute Data Sharing"/>
        </authorList>
    </citation>
    <scope>NUCLEOTIDE SEQUENCE [LARGE SCALE GENOMIC DNA]</scope>
</reference>
<organism evidence="9 10">
    <name type="scientific">Sparus aurata</name>
    <name type="common">Gilthead sea bream</name>
    <dbReference type="NCBI Taxonomy" id="8175"/>
    <lineage>
        <taxon>Eukaryota</taxon>
        <taxon>Metazoa</taxon>
        <taxon>Chordata</taxon>
        <taxon>Craniata</taxon>
        <taxon>Vertebrata</taxon>
        <taxon>Euteleostomi</taxon>
        <taxon>Actinopterygii</taxon>
        <taxon>Neopterygii</taxon>
        <taxon>Teleostei</taxon>
        <taxon>Neoteleostei</taxon>
        <taxon>Acanthomorphata</taxon>
        <taxon>Eupercaria</taxon>
        <taxon>Spariformes</taxon>
        <taxon>Sparidae</taxon>
        <taxon>Sparus</taxon>
    </lineage>
</organism>
<dbReference type="InterPro" id="IPR026854">
    <property type="entry name" value="VPS13_N"/>
</dbReference>